<keyword evidence="4" id="KW-1185">Reference proteome</keyword>
<dbReference type="InterPro" id="IPR050739">
    <property type="entry name" value="MFP"/>
</dbReference>
<organism evidence="3 4">
    <name type="scientific">Mucilaginibacter gracilis</name>
    <dbReference type="NCBI Taxonomy" id="423350"/>
    <lineage>
        <taxon>Bacteria</taxon>
        <taxon>Pseudomonadati</taxon>
        <taxon>Bacteroidota</taxon>
        <taxon>Sphingobacteriia</taxon>
        <taxon>Sphingobacteriales</taxon>
        <taxon>Sphingobacteriaceae</taxon>
        <taxon>Mucilaginibacter</taxon>
    </lineage>
</organism>
<evidence type="ECO:0000313" key="3">
    <source>
        <dbReference type="EMBL" id="RKR82042.1"/>
    </source>
</evidence>
<proteinExistence type="predicted"/>
<dbReference type="PRINTS" id="PR01490">
    <property type="entry name" value="RTXTOXIND"/>
</dbReference>
<dbReference type="Gene3D" id="2.40.30.170">
    <property type="match status" value="1"/>
</dbReference>
<evidence type="ECO:0000313" key="4">
    <source>
        <dbReference type="Proteomes" id="UP000268007"/>
    </source>
</evidence>
<dbReference type="InterPro" id="IPR058982">
    <property type="entry name" value="Beta-barrel_AprE"/>
</dbReference>
<keyword evidence="1" id="KW-1133">Transmembrane helix</keyword>
<dbReference type="PANTHER" id="PTHR30386">
    <property type="entry name" value="MEMBRANE FUSION SUBUNIT OF EMRAB-TOLC MULTIDRUG EFFLUX PUMP"/>
    <property type="match status" value="1"/>
</dbReference>
<dbReference type="PANTHER" id="PTHR30386:SF28">
    <property type="entry name" value="EXPORTED PROTEIN"/>
    <property type="match status" value="1"/>
</dbReference>
<protein>
    <submittedName>
        <fullName evidence="3">HlyD family secretion protein</fullName>
    </submittedName>
</protein>
<comment type="caution">
    <text evidence="3">The sequence shown here is derived from an EMBL/GenBank/DDBJ whole genome shotgun (WGS) entry which is preliminary data.</text>
</comment>
<evidence type="ECO:0000256" key="1">
    <source>
        <dbReference type="SAM" id="Phobius"/>
    </source>
</evidence>
<keyword evidence="1" id="KW-0472">Membrane</keyword>
<dbReference type="EMBL" id="RBKU01000001">
    <property type="protein sequence ID" value="RKR82042.1"/>
    <property type="molecule type" value="Genomic_DNA"/>
</dbReference>
<gene>
    <name evidence="3" type="ORF">BDD43_2209</name>
</gene>
<keyword evidence="1" id="KW-0812">Transmembrane</keyword>
<dbReference type="Proteomes" id="UP000268007">
    <property type="component" value="Unassembled WGS sequence"/>
</dbReference>
<evidence type="ECO:0000259" key="2">
    <source>
        <dbReference type="Pfam" id="PF26002"/>
    </source>
</evidence>
<feature type="transmembrane region" description="Helical" evidence="1">
    <location>
        <begin position="28"/>
        <end position="51"/>
    </location>
</feature>
<dbReference type="Pfam" id="PF26002">
    <property type="entry name" value="Beta-barrel_AprE"/>
    <property type="match status" value="1"/>
</dbReference>
<sequence>MPELYTKTNDEIIHTDDMQDIITAVPSWILRWGITVFFIALVLIFSLSAFIRYPDIVKTSIRIESPNSPKLIVTKISGKLEKLLVKENDLVYNGQILGYLESTGNHDAILRLIEKLTQIQLEVNSGKLVADGLFAETDLSQLGELQSFYQTFYQQYIDYHSAINNGFYLRKKAYLQKDLLNLNQQRDQLIAQKEIDQKDYKLASQEYEMHQKLEHERVESPAEFRTQESKYLAKRSPLLQTESALITASATYAAKQKDILELDNQIAEAKSKFQQSLNSLISQAKDWKNKYVLTASQSGKLTFAGIVQENQVLATNQDVFYINPGNEQFFGEMAIPQINMGKVKEGQEVLIKLKSYPFEEYGMIRGNISYISDVPYRDSVFFSKVTFKIKGATDMRKPIHLKQGMLADAEIVTQDATILKRITYNLLKVINKD</sequence>
<reference evidence="3 4" key="1">
    <citation type="submission" date="2018-10" db="EMBL/GenBank/DDBJ databases">
        <title>Genomic Encyclopedia of Archaeal and Bacterial Type Strains, Phase II (KMG-II): from individual species to whole genera.</title>
        <authorList>
            <person name="Goeker M."/>
        </authorList>
    </citation>
    <scope>NUCLEOTIDE SEQUENCE [LARGE SCALE GENOMIC DNA]</scope>
    <source>
        <strain evidence="3 4">DSM 18602</strain>
    </source>
</reference>
<feature type="domain" description="AprE-like beta-barrel" evidence="2">
    <location>
        <begin position="332"/>
        <end position="414"/>
    </location>
</feature>
<dbReference type="OrthoDB" id="7057889at2"/>
<accession>A0A495IZY6</accession>
<name>A0A495IZY6_9SPHI</name>
<dbReference type="AlphaFoldDB" id="A0A495IZY6"/>
<dbReference type="RefSeq" id="WP_121197678.1">
    <property type="nucleotide sequence ID" value="NZ_RBKU01000001.1"/>
</dbReference>